<dbReference type="GO" id="GO:0000151">
    <property type="term" value="C:ubiquitin ligase complex"/>
    <property type="evidence" value="ECO:0007669"/>
    <property type="project" value="InterPro"/>
</dbReference>
<evidence type="ECO:0000256" key="3">
    <source>
        <dbReference type="ARBA" id="ARBA00004496"/>
    </source>
</evidence>
<feature type="region of interest" description="Disordered" evidence="12">
    <location>
        <begin position="1076"/>
        <end position="1105"/>
    </location>
</feature>
<evidence type="ECO:0000256" key="7">
    <source>
        <dbReference type="ARBA" id="ARBA00022679"/>
    </source>
</evidence>
<keyword evidence="7" id="KW-0808">Transferase</keyword>
<dbReference type="GO" id="GO:0006511">
    <property type="term" value="P:ubiquitin-dependent protein catabolic process"/>
    <property type="evidence" value="ECO:0007669"/>
    <property type="project" value="InterPro"/>
</dbReference>
<sequence>MENDQQPPQPPPASTPDAPDKEKMDQIRRRRMEKLSGPPVQKSEVSADASTEAPSSAKPTPASTPPPSAVSTKPKINVRPAQPTAENPFTKLGAQQSNENSPVSNISKAPMPKRSRAESGEQTPKPVKKAVKETVEETIEDYEHRILSNIFRITLDPNQRVDSSNHRLTYLPNLRQELEDSNDPLKFSVVNLDSAVLEACSTVPHNKPILDYLLPCWKRCIKTLKGLKGYASAKDAILKEARRLCMSNCIFAVTVPELFSRDPNPATDSLTPYLLLEPEDDRGICLDFLTEAVSRFEEDDSVKSMLVQAVAGLSLQLSNLTMNDNYKPYVNALKRISHFAPAVTAIAESPLFVMAQSAPGIEKHTLLGPFFRISPLQMEVTQTYFAGPKTMDKRHIASAQDALRLTLQNHQQDLLDIINFFVRASPTSKNKTLDWFAWVVNANHKRRALQLDPRAVSTDGFMMNVTVVLDGLCEPFMDTTFSKISKIDVEYLRREPRVEIKDETKLNADQNASDEYYSVKAPGVSNFISEVFFLTLAAHHYGSEATNTNLKNLEKDIKHLQKQMVLMEAERQKLQTRPRELAALDAQLKRYVDALDRAISLQYAIQGVLFDKKMQQRSLTFMRYVTVWLLRVASGTDYTPDRALKLPLSEEQPRAFTVLPEYVLEDIVGNFNFIFRYVPDVMISAVGDEIMTLCITFLTNSKYIKNPYLKAKLVSLLFHGTWPVYHRTKGVLGDTLTGSKFANEYLLHALMKFYIECEQTGAHTQFYDKFNIRYEIFQVIKCIWTNDVYRQKLKQESRTDIDFFVQFVNLLLNDATYVLDESLTKFPKIHDLEIELRQPQSALTPEERTAKEEELQTAEGQAQSYMQLANETMSMMKLFTGALGETFTMKEIVGRLASMLDYNLDSLTGPKSSNLKVGDPGKYGFHPKTLLSDFVEIYLNLGMFEPFVEAVSKDGRSYKPANFDSASRIMIRHGLKSPEDMEKWEKLKERFKLAKEIAETEEDDLGEIPDEFKDPLMDEIMTDPVILPMSKATLDRDTIRQHLLSDPTDPYNRQPMKIEDVIPNVELKAQIDAFREQRKREKQERVNALKAEQAAATGDPMDTSS</sequence>
<feature type="compositionally biased region" description="Basic and acidic residues" evidence="12">
    <location>
        <begin position="18"/>
        <end position="27"/>
    </location>
</feature>
<evidence type="ECO:0000256" key="9">
    <source>
        <dbReference type="ARBA" id="ARBA00023110"/>
    </source>
</evidence>
<dbReference type="Gene3D" id="3.30.40.10">
    <property type="entry name" value="Zinc/RING finger domain, C3HC4 (zinc finger)"/>
    <property type="match status" value="1"/>
</dbReference>
<name>A0A3D8QFX9_9HELO</name>
<reference evidence="14 15" key="1">
    <citation type="journal article" date="2018" name="IMA Fungus">
        <title>IMA Genome-F 9: Draft genome sequence of Annulohypoxylon stygium, Aspergillus mulundensis, Berkeleyomyces basicola (syn. Thielaviopsis basicola), Ceratocystis smalleyi, two Cercospora beticola strains, Coleophoma cylindrospora, Fusarium fracticaudum, Phialophora cf. hyalina, and Morchella septimelata.</title>
        <authorList>
            <person name="Wingfield B.D."/>
            <person name="Bills G.F."/>
            <person name="Dong Y."/>
            <person name="Huang W."/>
            <person name="Nel W.J."/>
            <person name="Swalarsk-Parry B.S."/>
            <person name="Vaghefi N."/>
            <person name="Wilken P.M."/>
            <person name="An Z."/>
            <person name="de Beer Z.W."/>
            <person name="De Vos L."/>
            <person name="Chen L."/>
            <person name="Duong T.A."/>
            <person name="Gao Y."/>
            <person name="Hammerbacher A."/>
            <person name="Kikkert J.R."/>
            <person name="Li Y."/>
            <person name="Li H."/>
            <person name="Li K."/>
            <person name="Li Q."/>
            <person name="Liu X."/>
            <person name="Ma X."/>
            <person name="Naidoo K."/>
            <person name="Pethybridge S.J."/>
            <person name="Sun J."/>
            <person name="Steenkamp E.T."/>
            <person name="van der Nest M.A."/>
            <person name="van Wyk S."/>
            <person name="Wingfield M.J."/>
            <person name="Xiong C."/>
            <person name="Yue Q."/>
            <person name="Zhang X."/>
        </authorList>
    </citation>
    <scope>NUCLEOTIDE SEQUENCE [LARGE SCALE GENOMIC DNA]</scope>
    <source>
        <strain evidence="14 15">BP6252</strain>
    </source>
</reference>
<evidence type="ECO:0000256" key="4">
    <source>
        <dbReference type="ARBA" id="ARBA00004906"/>
    </source>
</evidence>
<feature type="compositionally biased region" description="Basic and acidic residues" evidence="12">
    <location>
        <begin position="1076"/>
        <end position="1087"/>
    </location>
</feature>
<keyword evidence="15" id="KW-1185">Reference proteome</keyword>
<dbReference type="Pfam" id="PF10408">
    <property type="entry name" value="Ufd2P_core"/>
    <property type="match status" value="1"/>
</dbReference>
<keyword evidence="9" id="KW-0413">Isomerase</keyword>
<dbReference type="EMBL" id="PDLM01000015">
    <property type="protein sequence ID" value="RDW60743.1"/>
    <property type="molecule type" value="Genomic_DNA"/>
</dbReference>
<evidence type="ECO:0000256" key="11">
    <source>
        <dbReference type="SAM" id="Coils"/>
    </source>
</evidence>
<proteinExistence type="inferred from homology"/>
<feature type="coiled-coil region" evidence="11">
    <location>
        <begin position="543"/>
        <end position="577"/>
    </location>
</feature>
<dbReference type="InterPro" id="IPR019474">
    <property type="entry name" value="Ub_conjug_fac_E4_core"/>
</dbReference>
<feature type="compositionally biased region" description="Polar residues" evidence="12">
    <location>
        <begin position="93"/>
        <end position="107"/>
    </location>
</feature>
<organism evidence="14 15">
    <name type="scientific">Coleophoma cylindrospora</name>
    <dbReference type="NCBI Taxonomy" id="1849047"/>
    <lineage>
        <taxon>Eukaryota</taxon>
        <taxon>Fungi</taxon>
        <taxon>Dikarya</taxon>
        <taxon>Ascomycota</taxon>
        <taxon>Pezizomycotina</taxon>
        <taxon>Leotiomycetes</taxon>
        <taxon>Helotiales</taxon>
        <taxon>Dermateaceae</taxon>
        <taxon>Coleophoma</taxon>
    </lineage>
</organism>
<dbReference type="GO" id="GO:0036503">
    <property type="term" value="P:ERAD pathway"/>
    <property type="evidence" value="ECO:0007669"/>
    <property type="project" value="InterPro"/>
</dbReference>
<comment type="pathway">
    <text evidence="4">Protein modification; protein ubiquitination.</text>
</comment>
<evidence type="ECO:0000256" key="2">
    <source>
        <dbReference type="ARBA" id="ARBA00004123"/>
    </source>
</evidence>
<dbReference type="GO" id="GO:0005634">
    <property type="term" value="C:nucleus"/>
    <property type="evidence" value="ECO:0007669"/>
    <property type="project" value="UniProtKB-SubCell"/>
</dbReference>
<keyword evidence="10" id="KW-0539">Nucleus</keyword>
<evidence type="ECO:0000256" key="8">
    <source>
        <dbReference type="ARBA" id="ARBA00022786"/>
    </source>
</evidence>
<evidence type="ECO:0000256" key="1">
    <source>
        <dbReference type="ARBA" id="ARBA00000900"/>
    </source>
</evidence>
<evidence type="ECO:0000256" key="5">
    <source>
        <dbReference type="ARBA" id="ARBA00007434"/>
    </source>
</evidence>
<feature type="region of interest" description="Disordered" evidence="12">
    <location>
        <begin position="1"/>
        <end position="129"/>
    </location>
</feature>
<protein>
    <recommendedName>
        <fullName evidence="13">U-box domain-containing protein</fullName>
    </recommendedName>
</protein>
<accession>A0A3D8QFX9</accession>
<dbReference type="PANTHER" id="PTHR13931">
    <property type="entry name" value="UBIQUITINATION FACTOR E4"/>
    <property type="match status" value="1"/>
</dbReference>
<evidence type="ECO:0000313" key="15">
    <source>
        <dbReference type="Proteomes" id="UP000256645"/>
    </source>
</evidence>
<dbReference type="InterPro" id="IPR013083">
    <property type="entry name" value="Znf_RING/FYVE/PHD"/>
</dbReference>
<comment type="catalytic activity">
    <reaction evidence="1">
        <text>S-ubiquitinyl-[E2 ubiquitin-conjugating enzyme]-L-cysteine + [acceptor protein]-L-lysine = [E2 ubiquitin-conjugating enzyme]-L-cysteine + N(6)-ubiquitinyl-[acceptor protein]-L-lysine.</text>
        <dbReference type="EC" id="2.3.2.27"/>
    </reaction>
</comment>
<dbReference type="UniPathway" id="UPA00143"/>
<gene>
    <name evidence="14" type="ORF">BP6252_12126</name>
</gene>
<keyword evidence="9" id="KW-0697">Rotamase</keyword>
<dbReference type="GO" id="GO:0005737">
    <property type="term" value="C:cytoplasm"/>
    <property type="evidence" value="ECO:0007669"/>
    <property type="project" value="UniProtKB-SubCell"/>
</dbReference>
<dbReference type="OrthoDB" id="20295at2759"/>
<comment type="subcellular location">
    <subcellularLocation>
        <location evidence="3">Cytoplasm</location>
    </subcellularLocation>
    <subcellularLocation>
        <location evidence="2">Nucleus</location>
    </subcellularLocation>
</comment>
<dbReference type="GO" id="GO:0003755">
    <property type="term" value="F:peptidyl-prolyl cis-trans isomerase activity"/>
    <property type="evidence" value="ECO:0007669"/>
    <property type="project" value="UniProtKB-KW"/>
</dbReference>
<dbReference type="GO" id="GO:0000209">
    <property type="term" value="P:protein polyubiquitination"/>
    <property type="evidence" value="ECO:0007669"/>
    <property type="project" value="TreeGrafter"/>
</dbReference>
<evidence type="ECO:0000256" key="6">
    <source>
        <dbReference type="ARBA" id="ARBA00022490"/>
    </source>
</evidence>
<feature type="compositionally biased region" description="Low complexity" evidence="12">
    <location>
        <begin position="49"/>
        <end position="61"/>
    </location>
</feature>
<evidence type="ECO:0000256" key="10">
    <source>
        <dbReference type="ARBA" id="ARBA00023242"/>
    </source>
</evidence>
<keyword evidence="8" id="KW-0833">Ubl conjugation pathway</keyword>
<evidence type="ECO:0000256" key="12">
    <source>
        <dbReference type="SAM" id="MobiDB-lite"/>
    </source>
</evidence>
<comment type="caution">
    <text evidence="14">The sequence shown here is derived from an EMBL/GenBank/DDBJ whole genome shotgun (WGS) entry which is preliminary data.</text>
</comment>
<evidence type="ECO:0000259" key="13">
    <source>
        <dbReference type="PROSITE" id="PS51698"/>
    </source>
</evidence>
<dbReference type="SMART" id="SM00504">
    <property type="entry name" value="Ubox"/>
    <property type="match status" value="1"/>
</dbReference>
<dbReference type="Pfam" id="PF04564">
    <property type="entry name" value="U-box"/>
    <property type="match status" value="1"/>
</dbReference>
<dbReference type="InterPro" id="IPR003613">
    <property type="entry name" value="Ubox_domain"/>
</dbReference>
<evidence type="ECO:0000313" key="14">
    <source>
        <dbReference type="EMBL" id="RDW60743.1"/>
    </source>
</evidence>
<dbReference type="GO" id="GO:0034450">
    <property type="term" value="F:ubiquitin-ubiquitin ligase activity"/>
    <property type="evidence" value="ECO:0007669"/>
    <property type="project" value="InterPro"/>
</dbReference>
<keyword evidence="11" id="KW-0175">Coiled coil</keyword>
<keyword evidence="6" id="KW-0963">Cytoplasm</keyword>
<dbReference type="PANTHER" id="PTHR13931:SF2">
    <property type="entry name" value="UBIQUITIN CONJUGATION FACTOR E4 B"/>
    <property type="match status" value="1"/>
</dbReference>
<feature type="domain" description="U-box" evidence="13">
    <location>
        <begin position="1007"/>
        <end position="1081"/>
    </location>
</feature>
<dbReference type="STRING" id="1849047.A0A3D8QFX9"/>
<dbReference type="PROSITE" id="PS51698">
    <property type="entry name" value="U_BOX"/>
    <property type="match status" value="1"/>
</dbReference>
<dbReference type="FunFam" id="3.30.40.10:FF:000055">
    <property type="entry name" value="Ubiquitin conjugation factor e4 a"/>
    <property type="match status" value="1"/>
</dbReference>
<dbReference type="SUPFAM" id="SSF57850">
    <property type="entry name" value="RING/U-box"/>
    <property type="match status" value="1"/>
</dbReference>
<dbReference type="AlphaFoldDB" id="A0A3D8QFX9"/>
<dbReference type="Proteomes" id="UP000256645">
    <property type="component" value="Unassembled WGS sequence"/>
</dbReference>
<comment type="similarity">
    <text evidence="5">Belongs to the ubiquitin conjugation factor E4 family.</text>
</comment>
<dbReference type="InterPro" id="IPR045132">
    <property type="entry name" value="UBE4"/>
</dbReference>